<evidence type="ECO:0000256" key="2">
    <source>
        <dbReference type="ARBA" id="ARBA00022598"/>
    </source>
</evidence>
<evidence type="ECO:0000313" key="6">
    <source>
        <dbReference type="Proteomes" id="UP000467488"/>
    </source>
</evidence>
<evidence type="ECO:0000259" key="4">
    <source>
        <dbReference type="Pfam" id="PF13193"/>
    </source>
</evidence>
<reference evidence="5 6" key="1">
    <citation type="submission" date="2020-01" db="EMBL/GenBank/DDBJ databases">
        <title>Dynamics of blaIMP-6 dissemination in carbapenem resistant Enterobacteriacea isolated from regional surveillance in Osaka, Japan.</title>
        <authorList>
            <person name="Abe R."/>
            <person name="Akeda Y."/>
            <person name="Sugawara Y."/>
            <person name="Yamamoto N."/>
            <person name="Tomono K."/>
            <person name="Takeuchi D."/>
            <person name="Kawahara R."/>
            <person name="Hamada S."/>
        </authorList>
    </citation>
    <scope>NUCLEOTIDE SEQUENCE [LARGE SCALE GENOMIC DNA]</scope>
    <source>
        <strain evidence="5 6">E300</strain>
    </source>
</reference>
<dbReference type="GO" id="GO:0006631">
    <property type="term" value="P:fatty acid metabolic process"/>
    <property type="evidence" value="ECO:0007669"/>
    <property type="project" value="TreeGrafter"/>
</dbReference>
<sequence>MSPLDEIRIVDQDENDVAPGETGQLLTRGPYTISGYYRAPAHNAQAFTAQGFYRTGDNVRLDEVGNLHVEGRIKEQINRAGEKIAAAEVESALLRLAEVQDCAVVAAPDTLLGERICAFIIAQQVPTDYQQLRQQLTRMGLSAWKIPDHNRVSGPLAAHRRRQDRQKTPDGSRRRPLSPFCPISANRPETG</sequence>
<dbReference type="InterPro" id="IPR045851">
    <property type="entry name" value="AMP-bd_C_sf"/>
</dbReference>
<dbReference type="SUPFAM" id="SSF56801">
    <property type="entry name" value="Acetyl-CoA synthetase-like"/>
    <property type="match status" value="1"/>
</dbReference>
<name>A0A8S0FRI9_ECOLX</name>
<dbReference type="InterPro" id="IPR025110">
    <property type="entry name" value="AMP-bd_C"/>
</dbReference>
<feature type="region of interest" description="Disordered" evidence="3">
    <location>
        <begin position="152"/>
        <end position="191"/>
    </location>
</feature>
<dbReference type="Gene3D" id="3.40.50.12780">
    <property type="entry name" value="N-terminal domain of ligase-like"/>
    <property type="match status" value="1"/>
</dbReference>
<comment type="similarity">
    <text evidence="1">Belongs to the ATP-dependent AMP-binding enzyme family.</text>
</comment>
<dbReference type="PANTHER" id="PTHR43201:SF5">
    <property type="entry name" value="MEDIUM-CHAIN ACYL-COA LIGASE ACSF2, MITOCHONDRIAL"/>
    <property type="match status" value="1"/>
</dbReference>
<dbReference type="AlphaFoldDB" id="A0A8S0FRI9"/>
<evidence type="ECO:0000256" key="1">
    <source>
        <dbReference type="ARBA" id="ARBA00006432"/>
    </source>
</evidence>
<dbReference type="Proteomes" id="UP000467488">
    <property type="component" value="Chromosome"/>
</dbReference>
<dbReference type="PANTHER" id="PTHR43201">
    <property type="entry name" value="ACYL-COA SYNTHETASE"/>
    <property type="match status" value="1"/>
</dbReference>
<dbReference type="EMBL" id="AP022360">
    <property type="protein sequence ID" value="BBU82994.1"/>
    <property type="molecule type" value="Genomic_DNA"/>
</dbReference>
<keyword evidence="2" id="KW-0436">Ligase</keyword>
<organism evidence="5 6">
    <name type="scientific">Escherichia coli</name>
    <dbReference type="NCBI Taxonomy" id="562"/>
    <lineage>
        <taxon>Bacteria</taxon>
        <taxon>Pseudomonadati</taxon>
        <taxon>Pseudomonadota</taxon>
        <taxon>Gammaproteobacteria</taxon>
        <taxon>Enterobacterales</taxon>
        <taxon>Enterobacteriaceae</taxon>
        <taxon>Escherichia</taxon>
    </lineage>
</organism>
<feature type="domain" description="AMP-binding enzyme C-terminal" evidence="4">
    <location>
        <begin position="88"/>
        <end position="149"/>
    </location>
</feature>
<evidence type="ECO:0000313" key="5">
    <source>
        <dbReference type="EMBL" id="BBU82994.1"/>
    </source>
</evidence>
<dbReference type="InterPro" id="IPR042099">
    <property type="entry name" value="ANL_N_sf"/>
</dbReference>
<dbReference type="GO" id="GO:0031956">
    <property type="term" value="F:medium-chain fatty acid-CoA ligase activity"/>
    <property type="evidence" value="ECO:0007669"/>
    <property type="project" value="TreeGrafter"/>
</dbReference>
<proteinExistence type="inferred from homology"/>
<evidence type="ECO:0000256" key="3">
    <source>
        <dbReference type="SAM" id="MobiDB-lite"/>
    </source>
</evidence>
<dbReference type="Gene3D" id="3.30.300.30">
    <property type="match status" value="1"/>
</dbReference>
<dbReference type="Pfam" id="PF13193">
    <property type="entry name" value="AMP-binding_C"/>
    <property type="match status" value="1"/>
</dbReference>
<accession>A0A8S0FRI9</accession>
<gene>
    <name evidence="5" type="ORF">EIMP300_43940</name>
</gene>
<protein>
    <recommendedName>
        <fullName evidence="4">AMP-binding enzyme C-terminal domain-containing protein</fullName>
    </recommendedName>
</protein>